<organism evidence="2 3">
    <name type="scientific">Nitrosomonas communis</name>
    <dbReference type="NCBI Taxonomy" id="44574"/>
    <lineage>
        <taxon>Bacteria</taxon>
        <taxon>Pseudomonadati</taxon>
        <taxon>Pseudomonadota</taxon>
        <taxon>Betaproteobacteria</taxon>
        <taxon>Nitrosomonadales</taxon>
        <taxon>Nitrosomonadaceae</taxon>
        <taxon>Nitrosomonas</taxon>
    </lineage>
</organism>
<proteinExistence type="predicted"/>
<gene>
    <name evidence="2" type="ORF">SAMN05421863_102839</name>
</gene>
<dbReference type="GO" id="GO:0004519">
    <property type="term" value="F:endonuclease activity"/>
    <property type="evidence" value="ECO:0007669"/>
    <property type="project" value="UniProtKB-KW"/>
</dbReference>
<evidence type="ECO:0000259" key="1">
    <source>
        <dbReference type="Pfam" id="PF13358"/>
    </source>
</evidence>
<keyword evidence="2" id="KW-0540">Nuclease</keyword>
<dbReference type="Proteomes" id="UP000183287">
    <property type="component" value="Unassembled WGS sequence"/>
</dbReference>
<evidence type="ECO:0000313" key="2">
    <source>
        <dbReference type="EMBL" id="SFM43158.1"/>
    </source>
</evidence>
<dbReference type="InterPro" id="IPR038717">
    <property type="entry name" value="Tc1-like_DDE_dom"/>
</dbReference>
<sequence>MFQDEARFGRVSDTRRCWCPKPIRPLCQAIITQEYVYAYAAVSVADGELDTLILPQVNSDCMQLFLDEVASRHPNDRIVLALDGAGWHCSHTLNPDIARASKIRVNLPEIHFSSR</sequence>
<dbReference type="AlphaFoldDB" id="A0A1I4QSW7"/>
<evidence type="ECO:0000313" key="3">
    <source>
        <dbReference type="Proteomes" id="UP000183287"/>
    </source>
</evidence>
<reference evidence="3" key="1">
    <citation type="submission" date="2016-10" db="EMBL/GenBank/DDBJ databases">
        <authorList>
            <person name="Varghese N."/>
            <person name="Submissions S."/>
        </authorList>
    </citation>
    <scope>NUCLEOTIDE SEQUENCE [LARGE SCALE GENOMIC DNA]</scope>
    <source>
        <strain evidence="3">Nm44</strain>
    </source>
</reference>
<keyword evidence="2" id="KW-0378">Hydrolase</keyword>
<name>A0A1I4QSW7_9PROT</name>
<dbReference type="RefSeq" id="WP_074905673.1">
    <property type="nucleotide sequence ID" value="NZ_FOUB01000028.1"/>
</dbReference>
<keyword evidence="2" id="KW-0255">Endonuclease</keyword>
<dbReference type="EMBL" id="FOUB01000028">
    <property type="protein sequence ID" value="SFM43158.1"/>
    <property type="molecule type" value="Genomic_DNA"/>
</dbReference>
<dbReference type="Pfam" id="PF13358">
    <property type="entry name" value="DDE_3"/>
    <property type="match status" value="1"/>
</dbReference>
<protein>
    <submittedName>
        <fullName evidence="2">DDE superfamily endonuclease</fullName>
    </submittedName>
</protein>
<feature type="domain" description="Tc1-like transposase DDE" evidence="1">
    <location>
        <begin position="2"/>
        <end position="99"/>
    </location>
</feature>
<keyword evidence="3" id="KW-1185">Reference proteome</keyword>
<accession>A0A1I4QSW7</accession>